<reference evidence="1" key="1">
    <citation type="submission" date="2020-04" db="EMBL/GenBank/DDBJ databases">
        <title>Hybrid Assembly of Korean Phytophthora infestans isolates.</title>
        <authorList>
            <person name="Prokchorchik M."/>
            <person name="Lee Y."/>
            <person name="Seo J."/>
            <person name="Cho J.-H."/>
            <person name="Park Y.-E."/>
            <person name="Jang D.-C."/>
            <person name="Im J.-S."/>
            <person name="Choi J.-G."/>
            <person name="Park H.-J."/>
            <person name="Lee G.-B."/>
            <person name="Lee Y.-G."/>
            <person name="Hong S.-Y."/>
            <person name="Cho K."/>
            <person name="Sohn K.H."/>
        </authorList>
    </citation>
    <scope>NUCLEOTIDE SEQUENCE</scope>
    <source>
        <strain evidence="1">KR_1_A1</strain>
    </source>
</reference>
<keyword evidence="2" id="KW-1185">Reference proteome</keyword>
<organism evidence="1 2">
    <name type="scientific">Phytophthora infestans</name>
    <name type="common">Potato late blight agent</name>
    <name type="synonym">Botrytis infestans</name>
    <dbReference type="NCBI Taxonomy" id="4787"/>
    <lineage>
        <taxon>Eukaryota</taxon>
        <taxon>Sar</taxon>
        <taxon>Stramenopiles</taxon>
        <taxon>Oomycota</taxon>
        <taxon>Peronosporomycetes</taxon>
        <taxon>Peronosporales</taxon>
        <taxon>Peronosporaceae</taxon>
        <taxon>Phytophthora</taxon>
    </lineage>
</organism>
<comment type="caution">
    <text evidence="1">The sequence shown here is derived from an EMBL/GenBank/DDBJ whole genome shotgun (WGS) entry which is preliminary data.</text>
</comment>
<dbReference type="Proteomes" id="UP000602510">
    <property type="component" value="Unassembled WGS sequence"/>
</dbReference>
<sequence>MQPKLCGGWEVLVLPTHIIVEGPTCWHGSDSNEIWIKMFLRYFAPHQGHAEYVVCTFTEEPFPLHFTCTALEPCVSYGFCSERHHQDTFEPTTLEQTIK</sequence>
<evidence type="ECO:0000313" key="2">
    <source>
        <dbReference type="Proteomes" id="UP000602510"/>
    </source>
</evidence>
<evidence type="ECO:0000313" key="1">
    <source>
        <dbReference type="EMBL" id="KAF4030720.1"/>
    </source>
</evidence>
<dbReference type="EMBL" id="WSZM01000644">
    <property type="protein sequence ID" value="KAF4030720.1"/>
    <property type="molecule type" value="Genomic_DNA"/>
</dbReference>
<accession>A0A833SSD3</accession>
<proteinExistence type="predicted"/>
<gene>
    <name evidence="1" type="ORF">GN244_ATG17479</name>
</gene>
<protein>
    <submittedName>
        <fullName evidence="1">Uncharacterized protein</fullName>
    </submittedName>
</protein>
<dbReference type="AlphaFoldDB" id="A0A833SSD3"/>
<name>A0A833SSD3_PHYIN</name>